<evidence type="ECO:0000259" key="4">
    <source>
        <dbReference type="PROSITE" id="PS51161"/>
    </source>
</evidence>
<reference evidence="5 6" key="1">
    <citation type="submission" date="2021-03" db="EMBL/GenBank/DDBJ databases">
        <title>Genomic Encyclopedia of Type Strains, Phase IV (KMG-IV): sequencing the most valuable type-strain genomes for metagenomic binning, comparative biology and taxonomic classification.</title>
        <authorList>
            <person name="Goeker M."/>
        </authorList>
    </citation>
    <scope>NUCLEOTIDE SEQUENCE [LARGE SCALE GENOMIC DNA]</scope>
    <source>
        <strain evidence="5 6">DSM 6139</strain>
    </source>
</reference>
<dbReference type="EMBL" id="JAGGKC010000001">
    <property type="protein sequence ID" value="MBP1917754.1"/>
    <property type="molecule type" value="Genomic_DNA"/>
</dbReference>
<dbReference type="Proteomes" id="UP001519271">
    <property type="component" value="Unassembled WGS sequence"/>
</dbReference>
<evidence type="ECO:0000256" key="3">
    <source>
        <dbReference type="PROSITE-ProRule" id="PRU00492"/>
    </source>
</evidence>
<evidence type="ECO:0000313" key="5">
    <source>
        <dbReference type="EMBL" id="MBP1917754.1"/>
    </source>
</evidence>
<accession>A0ABS4FZM5</accession>
<sequence length="91" mass="10269">MLKVVKRRGNIVEFNPDKIQTSVANSAEDANVYLNEHELELIAKEVENIITDVRGPDGTTSSYEIRGVVVRVLKNMGYKDIARLFYEGKQA</sequence>
<evidence type="ECO:0000313" key="6">
    <source>
        <dbReference type="Proteomes" id="UP001519271"/>
    </source>
</evidence>
<proteinExistence type="predicted"/>
<feature type="domain" description="ATP-cone" evidence="4">
    <location>
        <begin position="2"/>
        <end position="91"/>
    </location>
</feature>
<comment type="caution">
    <text evidence="5">The sequence shown here is derived from an EMBL/GenBank/DDBJ whole genome shotgun (WGS) entry which is preliminary data.</text>
</comment>
<evidence type="ECO:0000256" key="2">
    <source>
        <dbReference type="ARBA" id="ARBA00022840"/>
    </source>
</evidence>
<organism evidence="5 6">
    <name type="scientific">Youngiibacter multivorans</name>
    <dbReference type="NCBI Taxonomy" id="937251"/>
    <lineage>
        <taxon>Bacteria</taxon>
        <taxon>Bacillati</taxon>
        <taxon>Bacillota</taxon>
        <taxon>Clostridia</taxon>
        <taxon>Eubacteriales</taxon>
        <taxon>Clostridiaceae</taxon>
        <taxon>Youngiibacter</taxon>
    </lineage>
</organism>
<keyword evidence="1 3" id="KW-0547">Nucleotide-binding</keyword>
<name>A0ABS4FZM5_9CLOT</name>
<keyword evidence="2 3" id="KW-0067">ATP-binding</keyword>
<evidence type="ECO:0000256" key="1">
    <source>
        <dbReference type="ARBA" id="ARBA00022741"/>
    </source>
</evidence>
<keyword evidence="6" id="KW-1185">Reference proteome</keyword>
<gene>
    <name evidence="5" type="ORF">J2Z34_000217</name>
</gene>
<protein>
    <submittedName>
        <fullName evidence="5">Transcriptional regulator NrdR family protein</fullName>
    </submittedName>
</protein>
<dbReference type="Pfam" id="PF03477">
    <property type="entry name" value="ATP-cone"/>
    <property type="match status" value="1"/>
</dbReference>
<dbReference type="RefSeq" id="WP_209457996.1">
    <property type="nucleotide sequence ID" value="NZ_JAGGKC010000001.1"/>
</dbReference>
<dbReference type="PROSITE" id="PS51161">
    <property type="entry name" value="ATP_CONE"/>
    <property type="match status" value="1"/>
</dbReference>
<dbReference type="InterPro" id="IPR005144">
    <property type="entry name" value="ATP-cone_dom"/>
</dbReference>